<accession>A0A8S3UNN4</accession>
<dbReference type="PANTHER" id="PTHR33480">
    <property type="entry name" value="SET DOMAIN-CONTAINING PROTEIN-RELATED"/>
    <property type="match status" value="1"/>
</dbReference>
<comment type="caution">
    <text evidence="1">The sequence shown here is derived from an EMBL/GenBank/DDBJ whole genome shotgun (WGS) entry which is preliminary data.</text>
</comment>
<evidence type="ECO:0000313" key="1">
    <source>
        <dbReference type="EMBL" id="CAG2245282.1"/>
    </source>
</evidence>
<sequence>MEIPMWEFLKPEYFEKLASAALEVAMPLLDDEEELKSPSNAIKLKYTLLEWRWSITELRFNENVCEKLNLKRPESITSVTLRKYTATLSQVLSLKENEIGWLCKHLGHTKSVHTEHYKQLSGYVERVEIGKLMMIQDMNLVSKFKGKDLHSVNFTDILKTDNHNIEEKQQDVYDINNDADDIDVDETVIHKEKLLKENLKKTTRVKWTTEEEEEIKKYFGNHLKVKTTPGKSECLKIIQKNYTCLEEDSILSNITYSCPVIQPVFDIGNVEKDKNVFFNDEKHYNIPKLNSKNRKNAINAILCLVLIYCKYTF</sequence>
<name>A0A8S3UNN4_MYTED</name>
<dbReference type="PANTHER" id="PTHR33480:SF1">
    <property type="entry name" value="TYR RECOMBINASE DOMAIN-CONTAINING PROTEIN"/>
    <property type="match status" value="1"/>
</dbReference>
<proteinExistence type="predicted"/>
<reference evidence="1" key="1">
    <citation type="submission" date="2021-03" db="EMBL/GenBank/DDBJ databases">
        <authorList>
            <person name="Bekaert M."/>
        </authorList>
    </citation>
    <scope>NUCLEOTIDE SEQUENCE</scope>
</reference>
<dbReference type="AlphaFoldDB" id="A0A8S3UNN4"/>
<keyword evidence="2" id="KW-1185">Reference proteome</keyword>
<protein>
    <submittedName>
        <fullName evidence="1">Uncharacterized protein</fullName>
    </submittedName>
</protein>
<dbReference type="EMBL" id="CAJPWZ010002764">
    <property type="protein sequence ID" value="CAG2245282.1"/>
    <property type="molecule type" value="Genomic_DNA"/>
</dbReference>
<evidence type="ECO:0000313" key="2">
    <source>
        <dbReference type="Proteomes" id="UP000683360"/>
    </source>
</evidence>
<organism evidence="1 2">
    <name type="scientific">Mytilus edulis</name>
    <name type="common">Blue mussel</name>
    <dbReference type="NCBI Taxonomy" id="6550"/>
    <lineage>
        <taxon>Eukaryota</taxon>
        <taxon>Metazoa</taxon>
        <taxon>Spiralia</taxon>
        <taxon>Lophotrochozoa</taxon>
        <taxon>Mollusca</taxon>
        <taxon>Bivalvia</taxon>
        <taxon>Autobranchia</taxon>
        <taxon>Pteriomorphia</taxon>
        <taxon>Mytilida</taxon>
        <taxon>Mytiloidea</taxon>
        <taxon>Mytilidae</taxon>
        <taxon>Mytilinae</taxon>
        <taxon>Mytilus</taxon>
    </lineage>
</organism>
<dbReference type="OrthoDB" id="6145947at2759"/>
<dbReference type="Proteomes" id="UP000683360">
    <property type="component" value="Unassembled WGS sequence"/>
</dbReference>
<gene>
    <name evidence="1" type="ORF">MEDL_57303</name>
</gene>